<dbReference type="EMBL" id="CAJOBR010009096">
    <property type="protein sequence ID" value="CAF4888272.1"/>
    <property type="molecule type" value="Genomic_DNA"/>
</dbReference>
<gene>
    <name evidence="2" type="ORF">QYT958_LOCUS29891</name>
</gene>
<feature type="transmembrane region" description="Helical" evidence="1">
    <location>
        <begin position="6"/>
        <end position="27"/>
    </location>
</feature>
<reference evidence="2" key="1">
    <citation type="submission" date="2021-02" db="EMBL/GenBank/DDBJ databases">
        <authorList>
            <person name="Nowell W R."/>
        </authorList>
    </citation>
    <scope>NUCLEOTIDE SEQUENCE</scope>
</reference>
<keyword evidence="1" id="KW-0472">Membrane</keyword>
<keyword evidence="1" id="KW-0812">Transmembrane</keyword>
<protein>
    <submittedName>
        <fullName evidence="2">Uncharacterized protein</fullName>
    </submittedName>
</protein>
<dbReference type="AlphaFoldDB" id="A0A821UDL1"/>
<proteinExistence type="predicted"/>
<evidence type="ECO:0000313" key="3">
    <source>
        <dbReference type="Proteomes" id="UP000663848"/>
    </source>
</evidence>
<keyword evidence="1" id="KW-1133">Transmembrane helix</keyword>
<accession>A0A821UDL1</accession>
<evidence type="ECO:0000256" key="1">
    <source>
        <dbReference type="SAM" id="Phobius"/>
    </source>
</evidence>
<dbReference type="Proteomes" id="UP000663848">
    <property type="component" value="Unassembled WGS sequence"/>
</dbReference>
<name>A0A821UDL1_9BILA</name>
<feature type="non-terminal residue" evidence="2">
    <location>
        <position position="1"/>
    </location>
</feature>
<comment type="caution">
    <text evidence="2">The sequence shown here is derived from an EMBL/GenBank/DDBJ whole genome shotgun (WGS) entry which is preliminary data.</text>
</comment>
<sequence>ITAGMLVVVAVMAPPAGVVVVCILDVCRNFCDVISGSFDKCLFANHVVTGTLQTLVG</sequence>
<evidence type="ECO:0000313" key="2">
    <source>
        <dbReference type="EMBL" id="CAF4888272.1"/>
    </source>
</evidence>
<organism evidence="2 3">
    <name type="scientific">Rotaria socialis</name>
    <dbReference type="NCBI Taxonomy" id="392032"/>
    <lineage>
        <taxon>Eukaryota</taxon>
        <taxon>Metazoa</taxon>
        <taxon>Spiralia</taxon>
        <taxon>Gnathifera</taxon>
        <taxon>Rotifera</taxon>
        <taxon>Eurotatoria</taxon>
        <taxon>Bdelloidea</taxon>
        <taxon>Philodinida</taxon>
        <taxon>Philodinidae</taxon>
        <taxon>Rotaria</taxon>
    </lineage>
</organism>